<protein>
    <submittedName>
        <fullName evidence="1">Uncharacterized protein</fullName>
    </submittedName>
</protein>
<organism evidence="1">
    <name type="scientific">Anguilla anguilla</name>
    <name type="common">European freshwater eel</name>
    <name type="synonym">Muraena anguilla</name>
    <dbReference type="NCBI Taxonomy" id="7936"/>
    <lineage>
        <taxon>Eukaryota</taxon>
        <taxon>Metazoa</taxon>
        <taxon>Chordata</taxon>
        <taxon>Craniata</taxon>
        <taxon>Vertebrata</taxon>
        <taxon>Euteleostomi</taxon>
        <taxon>Actinopterygii</taxon>
        <taxon>Neopterygii</taxon>
        <taxon>Teleostei</taxon>
        <taxon>Anguilliformes</taxon>
        <taxon>Anguillidae</taxon>
        <taxon>Anguilla</taxon>
    </lineage>
</organism>
<evidence type="ECO:0000313" key="1">
    <source>
        <dbReference type="EMBL" id="JAH52763.1"/>
    </source>
</evidence>
<reference evidence="1" key="1">
    <citation type="submission" date="2014-11" db="EMBL/GenBank/DDBJ databases">
        <authorList>
            <person name="Amaro Gonzalez C."/>
        </authorList>
    </citation>
    <scope>NUCLEOTIDE SEQUENCE</scope>
</reference>
<sequence>MSANSSNGIGVNGTCCVHELT</sequence>
<dbReference type="AlphaFoldDB" id="A0A0E9TJ83"/>
<accession>A0A0E9TJ83</accession>
<name>A0A0E9TJ83_ANGAN</name>
<proteinExistence type="predicted"/>
<reference evidence="1" key="2">
    <citation type="journal article" date="2015" name="Fish Shellfish Immunol.">
        <title>Early steps in the European eel (Anguilla anguilla)-Vibrio vulnificus interaction in the gills: Role of the RtxA13 toxin.</title>
        <authorList>
            <person name="Callol A."/>
            <person name="Pajuelo D."/>
            <person name="Ebbesson L."/>
            <person name="Teles M."/>
            <person name="MacKenzie S."/>
            <person name="Amaro C."/>
        </authorList>
    </citation>
    <scope>NUCLEOTIDE SEQUENCE</scope>
</reference>
<dbReference type="EMBL" id="GBXM01055814">
    <property type="protein sequence ID" value="JAH52763.1"/>
    <property type="molecule type" value="Transcribed_RNA"/>
</dbReference>